<organism evidence="1">
    <name type="scientific">Brassica napus</name>
    <name type="common">Rape</name>
    <dbReference type="NCBI Taxonomy" id="3708"/>
    <lineage>
        <taxon>Eukaryota</taxon>
        <taxon>Viridiplantae</taxon>
        <taxon>Streptophyta</taxon>
        <taxon>Embryophyta</taxon>
        <taxon>Tracheophyta</taxon>
        <taxon>Spermatophyta</taxon>
        <taxon>Magnoliopsida</taxon>
        <taxon>eudicotyledons</taxon>
        <taxon>Gunneridae</taxon>
        <taxon>Pentapetalae</taxon>
        <taxon>rosids</taxon>
        <taxon>malvids</taxon>
        <taxon>Brassicales</taxon>
        <taxon>Brassicaceae</taxon>
        <taxon>Brassiceae</taxon>
        <taxon>Brassica</taxon>
    </lineage>
</organism>
<reference evidence="1" key="1">
    <citation type="submission" date="2021-01" db="EMBL/GenBank/DDBJ databases">
        <authorList>
            <consortium name="Genoscope - CEA"/>
            <person name="William W."/>
        </authorList>
    </citation>
    <scope>NUCLEOTIDE SEQUENCE</scope>
</reference>
<gene>
    <name evidence="1" type="ORF">DARMORV10_A04P30830.1</name>
</gene>
<dbReference type="Proteomes" id="UP001295469">
    <property type="component" value="Chromosome A04"/>
</dbReference>
<dbReference type="EMBL" id="HG994358">
    <property type="protein sequence ID" value="CAF2297714.1"/>
    <property type="molecule type" value="Genomic_DNA"/>
</dbReference>
<dbReference type="AlphaFoldDB" id="A0A817AQN7"/>
<name>A0A817AQN7_BRANA</name>
<evidence type="ECO:0000313" key="1">
    <source>
        <dbReference type="EMBL" id="CAF2297714.1"/>
    </source>
</evidence>
<protein>
    <submittedName>
        <fullName evidence="1">(rape) hypothetical protein</fullName>
    </submittedName>
</protein>
<sequence>MQSQAGVKPIKGMGPVTKHPRLVEETKIQTGKERKLGEENIMRRRRKWRIAVGLSRILTWKLRNLVIGYTEIEKIDELVFTELRAQKAEDLEILIWKVKTRTLEHLMLGLVVGTLQNPNQLESLEKLKRIEKCS</sequence>
<proteinExistence type="predicted"/>
<accession>A0A817AQN7</accession>